<dbReference type="PANTHER" id="PTHR21559">
    <property type="entry name" value="DYSTROGLYCAN-RELATED"/>
    <property type="match status" value="1"/>
</dbReference>
<evidence type="ECO:0000313" key="4">
    <source>
        <dbReference type="Proteomes" id="UP000267096"/>
    </source>
</evidence>
<gene>
    <name evidence="3" type="ORF">ASIM_LOCUS3774</name>
</gene>
<reference evidence="5" key="1">
    <citation type="submission" date="2017-02" db="UniProtKB">
        <authorList>
            <consortium name="WormBaseParasite"/>
        </authorList>
    </citation>
    <scope>IDENTIFICATION</scope>
</reference>
<feature type="transmembrane region" description="Helical" evidence="2">
    <location>
        <begin position="32"/>
        <end position="55"/>
    </location>
</feature>
<accession>A0A0M3J8P3</accession>
<dbReference type="GO" id="GO:0002009">
    <property type="term" value="P:morphogenesis of an epithelium"/>
    <property type="evidence" value="ECO:0007669"/>
    <property type="project" value="TreeGrafter"/>
</dbReference>
<feature type="compositionally biased region" description="Low complexity" evidence="1">
    <location>
        <begin position="127"/>
        <end position="137"/>
    </location>
</feature>
<keyword evidence="2" id="KW-0472">Membrane</keyword>
<evidence type="ECO:0000313" key="5">
    <source>
        <dbReference type="WBParaSite" id="ASIM_0000394901-mRNA-1"/>
    </source>
</evidence>
<dbReference type="GO" id="GO:0042383">
    <property type="term" value="C:sarcolemma"/>
    <property type="evidence" value="ECO:0007669"/>
    <property type="project" value="TreeGrafter"/>
</dbReference>
<dbReference type="GO" id="GO:0021675">
    <property type="term" value="P:nerve development"/>
    <property type="evidence" value="ECO:0007669"/>
    <property type="project" value="TreeGrafter"/>
</dbReference>
<reference evidence="3 4" key="2">
    <citation type="submission" date="2018-11" db="EMBL/GenBank/DDBJ databases">
        <authorList>
            <consortium name="Pathogen Informatics"/>
        </authorList>
    </citation>
    <scope>NUCLEOTIDE SEQUENCE [LARGE SCALE GENOMIC DNA]</scope>
</reference>
<dbReference type="GO" id="GO:0007411">
    <property type="term" value="P:axon guidance"/>
    <property type="evidence" value="ECO:0007669"/>
    <property type="project" value="TreeGrafter"/>
</dbReference>
<evidence type="ECO:0000313" key="3">
    <source>
        <dbReference type="EMBL" id="VDK22344.1"/>
    </source>
</evidence>
<dbReference type="WBParaSite" id="ASIM_0000394901-mRNA-1">
    <property type="protein sequence ID" value="ASIM_0000394901-mRNA-1"/>
    <property type="gene ID" value="ASIM_0000394901"/>
</dbReference>
<organism evidence="5">
    <name type="scientific">Anisakis simplex</name>
    <name type="common">Herring worm</name>
    <dbReference type="NCBI Taxonomy" id="6269"/>
    <lineage>
        <taxon>Eukaryota</taxon>
        <taxon>Metazoa</taxon>
        <taxon>Ecdysozoa</taxon>
        <taxon>Nematoda</taxon>
        <taxon>Chromadorea</taxon>
        <taxon>Rhabditida</taxon>
        <taxon>Spirurina</taxon>
        <taxon>Ascaridomorpha</taxon>
        <taxon>Ascaridoidea</taxon>
        <taxon>Anisakidae</taxon>
        <taxon>Anisakis</taxon>
        <taxon>Anisakis simplex complex</taxon>
    </lineage>
</organism>
<dbReference type="AlphaFoldDB" id="A0A0M3J8P3"/>
<feature type="region of interest" description="Disordered" evidence="1">
    <location>
        <begin position="101"/>
        <end position="150"/>
    </location>
</feature>
<dbReference type="OrthoDB" id="5990676at2759"/>
<keyword evidence="2" id="KW-1133">Transmembrane helix</keyword>
<dbReference type="EMBL" id="UYRR01006107">
    <property type="protein sequence ID" value="VDK22344.1"/>
    <property type="molecule type" value="Genomic_DNA"/>
</dbReference>
<dbReference type="GO" id="GO:0016011">
    <property type="term" value="C:dystroglycan complex"/>
    <property type="evidence" value="ECO:0007669"/>
    <property type="project" value="TreeGrafter"/>
</dbReference>
<evidence type="ECO:0000256" key="1">
    <source>
        <dbReference type="SAM" id="MobiDB-lite"/>
    </source>
</evidence>
<keyword evidence="2" id="KW-0812">Transmembrane</keyword>
<evidence type="ECO:0000256" key="2">
    <source>
        <dbReference type="SAM" id="Phobius"/>
    </source>
</evidence>
<sequence>MTTVAPERESNIPVGGTASPQPEIASLLPSLLWIPIVLGAVFLLLLIVLILVCCLSKRKHQKAVPSEYVSKGMPVVFPEEIPQEDEAVTVATPMLVREERPPLIIPTTSPHPHFHDNHLYKPPPPLSSTSSPRPRSSATNQRLPPPYVPP</sequence>
<dbReference type="PANTHER" id="PTHR21559:SF21">
    <property type="entry name" value="DYSTROGLYCAN 1"/>
    <property type="match status" value="1"/>
</dbReference>
<dbReference type="Proteomes" id="UP000267096">
    <property type="component" value="Unassembled WGS sequence"/>
</dbReference>
<protein>
    <submittedName>
        <fullName evidence="5">Dystroglycan (inferred by orthology to a human protein)</fullName>
    </submittedName>
</protein>
<dbReference type="GO" id="GO:0043236">
    <property type="term" value="F:laminin binding"/>
    <property type="evidence" value="ECO:0007669"/>
    <property type="project" value="TreeGrafter"/>
</dbReference>
<proteinExistence type="predicted"/>
<name>A0A0M3J8P3_ANISI</name>
<keyword evidence="4" id="KW-1185">Reference proteome</keyword>